<reference evidence="1" key="1">
    <citation type="journal article" date="2015" name="Nature">
        <title>Complex archaea that bridge the gap between prokaryotes and eukaryotes.</title>
        <authorList>
            <person name="Spang A."/>
            <person name="Saw J.H."/>
            <person name="Jorgensen S.L."/>
            <person name="Zaremba-Niedzwiedzka K."/>
            <person name="Martijn J."/>
            <person name="Lind A.E."/>
            <person name="van Eijk R."/>
            <person name="Schleper C."/>
            <person name="Guy L."/>
            <person name="Ettema T.J."/>
        </authorList>
    </citation>
    <scope>NUCLEOTIDE SEQUENCE</scope>
</reference>
<comment type="caution">
    <text evidence="1">The sequence shown here is derived from an EMBL/GenBank/DDBJ whole genome shotgun (WGS) entry which is preliminary data.</text>
</comment>
<gene>
    <name evidence="1" type="ORF">LCGC14_2937190</name>
</gene>
<organism evidence="1">
    <name type="scientific">marine sediment metagenome</name>
    <dbReference type="NCBI Taxonomy" id="412755"/>
    <lineage>
        <taxon>unclassified sequences</taxon>
        <taxon>metagenomes</taxon>
        <taxon>ecological metagenomes</taxon>
    </lineage>
</organism>
<evidence type="ECO:0000313" key="1">
    <source>
        <dbReference type="EMBL" id="KKK69123.1"/>
    </source>
</evidence>
<dbReference type="AlphaFoldDB" id="A0A0F8XJQ6"/>
<proteinExistence type="predicted"/>
<accession>A0A0F8XJQ6</accession>
<sequence length="61" mass="6892">MSKLLWGKVRRNAREVDRLLEGTDTTAHGRDPSACGIFIAKAVMKGGCMDEFLRRLRRETA</sequence>
<name>A0A0F8XJQ6_9ZZZZ</name>
<dbReference type="EMBL" id="LAZR01058805">
    <property type="protein sequence ID" value="KKK69123.1"/>
    <property type="molecule type" value="Genomic_DNA"/>
</dbReference>
<protein>
    <submittedName>
        <fullName evidence="1">Uncharacterized protein</fullName>
    </submittedName>
</protein>